<organism evidence="1 2">
    <name type="scientific">Pseudomonas extremaustralis</name>
    <dbReference type="NCBI Taxonomy" id="359110"/>
    <lineage>
        <taxon>Bacteria</taxon>
        <taxon>Pseudomonadati</taxon>
        <taxon>Pseudomonadota</taxon>
        <taxon>Gammaproteobacteria</taxon>
        <taxon>Pseudomonadales</taxon>
        <taxon>Pseudomonadaceae</taxon>
        <taxon>Pseudomonas</taxon>
    </lineage>
</organism>
<accession>A0A5C5Q6P5</accession>
<reference evidence="1 2" key="1">
    <citation type="submission" date="2019-06" db="EMBL/GenBank/DDBJ databases">
        <title>Pseudomonas bimorpha sp. nov. isolated from bovine raw milk and skim milk concentrate.</title>
        <authorList>
            <person name="Hofmann K."/>
            <person name="Huptas C."/>
            <person name="Doll E."/>
            <person name="Scherer S."/>
            <person name="Wenning M."/>
        </authorList>
    </citation>
    <scope>NUCLEOTIDE SEQUENCE [LARGE SCALE GENOMIC DNA]</scope>
    <source>
        <strain evidence="1 2">DSM 17835</strain>
    </source>
</reference>
<name>A0A5C5Q6P5_9PSED</name>
<evidence type="ECO:0000313" key="2">
    <source>
        <dbReference type="Proteomes" id="UP000317951"/>
    </source>
</evidence>
<dbReference type="AlphaFoldDB" id="A0A5C5Q6P5"/>
<sequence>MTTTCPRQWMDDQLRLGQTLCLILDSEGELVARQALLSPHDLERY</sequence>
<comment type="caution">
    <text evidence="1">The sequence shown here is derived from an EMBL/GenBank/DDBJ whole genome shotgun (WGS) entry which is preliminary data.</text>
</comment>
<proteinExistence type="predicted"/>
<gene>
    <name evidence="1" type="ORF">FIV36_25430</name>
</gene>
<dbReference type="Proteomes" id="UP000317951">
    <property type="component" value="Unassembled WGS sequence"/>
</dbReference>
<protein>
    <submittedName>
        <fullName evidence="1">DUF4123 domain-containing protein</fullName>
    </submittedName>
</protein>
<feature type="non-terminal residue" evidence="1">
    <location>
        <position position="45"/>
    </location>
</feature>
<evidence type="ECO:0000313" key="1">
    <source>
        <dbReference type="EMBL" id="TWS01259.1"/>
    </source>
</evidence>
<dbReference type="EMBL" id="VFET01000029">
    <property type="protein sequence ID" value="TWS01259.1"/>
    <property type="molecule type" value="Genomic_DNA"/>
</dbReference>